<dbReference type="EMBL" id="AEPB01000018">
    <property type="protein sequence ID" value="EGA90374.1"/>
    <property type="molecule type" value="Genomic_DNA"/>
</dbReference>
<organism evidence="1 2">
    <name type="scientific">Planococcus donghaensis MPA1U2</name>
    <dbReference type="NCBI Taxonomy" id="933115"/>
    <lineage>
        <taxon>Bacteria</taxon>
        <taxon>Bacillati</taxon>
        <taxon>Bacillota</taxon>
        <taxon>Bacilli</taxon>
        <taxon>Bacillales</taxon>
        <taxon>Caryophanaceae</taxon>
        <taxon>Planococcus</taxon>
    </lineage>
</organism>
<proteinExistence type="predicted"/>
<sequence length="58" mass="6799">MAAFHYAKDFIVTNYYESNNLSHGGTRYDVGRGNYFVIVQNQQHKNYYLEVKLDSDGF</sequence>
<protein>
    <submittedName>
        <fullName evidence="1">Uncharacterized protein</fullName>
    </submittedName>
</protein>
<accession>E7REX5</accession>
<gene>
    <name evidence="1" type="ORF">GPDM_05076</name>
</gene>
<comment type="caution">
    <text evidence="1">The sequence shown here is derived from an EMBL/GenBank/DDBJ whole genome shotgun (WGS) entry which is preliminary data.</text>
</comment>
<name>E7REX5_9BACL</name>
<reference evidence="1 2" key="1">
    <citation type="journal article" date="2011" name="J. Bacteriol.">
        <title>The Draft Genome of Planococcus donghaensis MPA1U2 Reveals Nonsporulation Pathways Controlled by a Conserved Spo0A Regulon.</title>
        <authorList>
            <person name="Pearson M.D."/>
            <person name="Noller H.F."/>
        </authorList>
    </citation>
    <scope>NUCLEOTIDE SEQUENCE [LARGE SCALE GENOMIC DNA]</scope>
    <source>
        <strain evidence="1 2">MPA1U2</strain>
    </source>
</reference>
<evidence type="ECO:0000313" key="1">
    <source>
        <dbReference type="EMBL" id="EGA90374.1"/>
    </source>
</evidence>
<dbReference type="RefSeq" id="WP_008429570.1">
    <property type="nucleotide sequence ID" value="NZ_AEPB01000018.1"/>
</dbReference>
<evidence type="ECO:0000313" key="2">
    <source>
        <dbReference type="Proteomes" id="UP000003052"/>
    </source>
</evidence>
<dbReference type="OrthoDB" id="2454682at2"/>
<dbReference type="AlphaFoldDB" id="E7REX5"/>
<dbReference type="Proteomes" id="UP000003052">
    <property type="component" value="Unassembled WGS sequence"/>
</dbReference>